<comment type="subcellular location">
    <subcellularLocation>
        <location evidence="1">Nucleus</location>
    </subcellularLocation>
</comment>
<feature type="region of interest" description="Disordered" evidence="6">
    <location>
        <begin position="296"/>
        <end position="334"/>
    </location>
</feature>
<evidence type="ECO:0000256" key="4">
    <source>
        <dbReference type="ARBA" id="ARBA00023242"/>
    </source>
</evidence>
<accession>A0A9Q1MQ93</accession>
<proteinExistence type="predicted"/>
<dbReference type="OrthoDB" id="2143914at2759"/>
<feature type="domain" description="Myb-like" evidence="7">
    <location>
        <begin position="75"/>
        <end position="125"/>
    </location>
</feature>
<evidence type="ECO:0000256" key="2">
    <source>
        <dbReference type="ARBA" id="ARBA00022737"/>
    </source>
</evidence>
<dbReference type="PROSITE" id="PS51294">
    <property type="entry name" value="HTH_MYB"/>
    <property type="match status" value="2"/>
</dbReference>
<dbReference type="GO" id="GO:0050891">
    <property type="term" value="P:multicellular organismal-level water homeostasis"/>
    <property type="evidence" value="ECO:0007669"/>
    <property type="project" value="UniProtKB-ARBA"/>
</dbReference>
<dbReference type="InterPro" id="IPR009057">
    <property type="entry name" value="Homeodomain-like_sf"/>
</dbReference>
<keyword evidence="3" id="KW-0238">DNA-binding</keyword>
<dbReference type="GO" id="GO:1902806">
    <property type="term" value="P:regulation of cell cycle G1/S phase transition"/>
    <property type="evidence" value="ECO:0007669"/>
    <property type="project" value="UniProtKB-ARBA"/>
</dbReference>
<comment type="subunit">
    <text evidence="5">Interacts with RBR1.</text>
</comment>
<feature type="domain" description="Myb-like" evidence="7">
    <location>
        <begin position="30"/>
        <end position="74"/>
    </location>
</feature>
<dbReference type="GO" id="GO:1901333">
    <property type="term" value="P:positive regulation of lateral root development"/>
    <property type="evidence" value="ECO:0007669"/>
    <property type="project" value="UniProtKB-ARBA"/>
</dbReference>
<organism evidence="9 10">
    <name type="scientific">Anisodus acutangulus</name>
    <dbReference type="NCBI Taxonomy" id="402998"/>
    <lineage>
        <taxon>Eukaryota</taxon>
        <taxon>Viridiplantae</taxon>
        <taxon>Streptophyta</taxon>
        <taxon>Embryophyta</taxon>
        <taxon>Tracheophyta</taxon>
        <taxon>Spermatophyta</taxon>
        <taxon>Magnoliopsida</taxon>
        <taxon>eudicotyledons</taxon>
        <taxon>Gunneridae</taxon>
        <taxon>Pentapetalae</taxon>
        <taxon>asterids</taxon>
        <taxon>lamiids</taxon>
        <taxon>Solanales</taxon>
        <taxon>Solanaceae</taxon>
        <taxon>Solanoideae</taxon>
        <taxon>Hyoscyameae</taxon>
        <taxon>Anisodus</taxon>
    </lineage>
</organism>
<dbReference type="GO" id="GO:2000037">
    <property type="term" value="P:regulation of stomatal complex patterning"/>
    <property type="evidence" value="ECO:0007669"/>
    <property type="project" value="UniProtKB-ARBA"/>
</dbReference>
<dbReference type="InterPro" id="IPR001005">
    <property type="entry name" value="SANT/Myb"/>
</dbReference>
<dbReference type="GO" id="GO:0010052">
    <property type="term" value="P:guard cell differentiation"/>
    <property type="evidence" value="ECO:0007669"/>
    <property type="project" value="UniProtKB-ARBA"/>
</dbReference>
<reference evidence="10" key="1">
    <citation type="journal article" date="2023" name="Proc. Natl. Acad. Sci. U.S.A.">
        <title>Genomic and structural basis for evolution of tropane alkaloid biosynthesis.</title>
        <authorList>
            <person name="Wanga Y.-J."/>
            <person name="Taina T."/>
            <person name="Yua J.-Y."/>
            <person name="Lia J."/>
            <person name="Xua B."/>
            <person name="Chenc J."/>
            <person name="D'Auriad J.C."/>
            <person name="Huanga J.-P."/>
            <person name="Huanga S.-X."/>
        </authorList>
    </citation>
    <scope>NUCLEOTIDE SEQUENCE [LARGE SCALE GENOMIC DNA]</scope>
    <source>
        <strain evidence="10">cv. KIB-2019</strain>
    </source>
</reference>
<keyword evidence="10" id="KW-1185">Reference proteome</keyword>
<dbReference type="GO" id="GO:0009629">
    <property type="term" value="P:response to gravity"/>
    <property type="evidence" value="ECO:0007669"/>
    <property type="project" value="UniProtKB-ARBA"/>
</dbReference>
<dbReference type="GO" id="GO:1901002">
    <property type="term" value="P:positive regulation of response to salt stress"/>
    <property type="evidence" value="ECO:0007669"/>
    <property type="project" value="UniProtKB-ARBA"/>
</dbReference>
<evidence type="ECO:0000256" key="3">
    <source>
        <dbReference type="ARBA" id="ARBA00023125"/>
    </source>
</evidence>
<feature type="domain" description="HTH myb-type" evidence="8">
    <location>
        <begin position="75"/>
        <end position="129"/>
    </location>
</feature>
<dbReference type="InterPro" id="IPR017930">
    <property type="entry name" value="Myb_dom"/>
</dbReference>
<feature type="compositionally biased region" description="Low complexity" evidence="6">
    <location>
        <begin position="324"/>
        <end position="334"/>
    </location>
</feature>
<evidence type="ECO:0000313" key="10">
    <source>
        <dbReference type="Proteomes" id="UP001152561"/>
    </source>
</evidence>
<keyword evidence="4" id="KW-0539">Nucleus</keyword>
<feature type="region of interest" description="Disordered" evidence="6">
    <location>
        <begin position="1"/>
        <end position="25"/>
    </location>
</feature>
<dbReference type="CDD" id="cd00167">
    <property type="entry name" value="SANT"/>
    <property type="match status" value="2"/>
</dbReference>
<gene>
    <name evidence="9" type="ORF">K7X08_031521</name>
</gene>
<dbReference type="GO" id="GO:0010597">
    <property type="term" value="P:green leaf volatile biosynthetic process"/>
    <property type="evidence" value="ECO:0007669"/>
    <property type="project" value="UniProtKB-ARBA"/>
</dbReference>
<evidence type="ECO:0000256" key="5">
    <source>
        <dbReference type="ARBA" id="ARBA00063045"/>
    </source>
</evidence>
<keyword evidence="2" id="KW-0677">Repeat</keyword>
<dbReference type="PROSITE" id="PS50090">
    <property type="entry name" value="MYB_LIKE"/>
    <property type="match status" value="2"/>
</dbReference>
<evidence type="ECO:0000256" key="6">
    <source>
        <dbReference type="SAM" id="MobiDB-lite"/>
    </source>
</evidence>
<dbReference type="GO" id="GO:0010444">
    <property type="term" value="P:guard mother cell differentiation"/>
    <property type="evidence" value="ECO:0007669"/>
    <property type="project" value="UniProtKB-ARBA"/>
</dbReference>
<dbReference type="GO" id="GO:0048364">
    <property type="term" value="P:root development"/>
    <property type="evidence" value="ECO:0007669"/>
    <property type="project" value="UniProtKB-ARBA"/>
</dbReference>
<dbReference type="Pfam" id="PF13921">
    <property type="entry name" value="Myb_DNA-bind_6"/>
    <property type="match status" value="1"/>
</dbReference>
<dbReference type="Gene3D" id="1.10.10.60">
    <property type="entry name" value="Homeodomain-like"/>
    <property type="match status" value="2"/>
</dbReference>
<dbReference type="GO" id="GO:0033993">
    <property type="term" value="P:response to lipid"/>
    <property type="evidence" value="ECO:0007669"/>
    <property type="project" value="UniProtKB-ARBA"/>
</dbReference>
<dbReference type="PANTHER" id="PTHR45614:SF76">
    <property type="entry name" value="TRANSCRIPTION FACTOR MYB124"/>
    <property type="match status" value="1"/>
</dbReference>
<evidence type="ECO:0000259" key="8">
    <source>
        <dbReference type="PROSITE" id="PS51294"/>
    </source>
</evidence>
<dbReference type="PANTHER" id="PTHR45614">
    <property type="entry name" value="MYB PROTEIN-RELATED"/>
    <property type="match status" value="1"/>
</dbReference>
<dbReference type="GO" id="GO:0032875">
    <property type="term" value="P:regulation of DNA endoreduplication"/>
    <property type="evidence" value="ECO:0007669"/>
    <property type="project" value="UniProtKB-ARBA"/>
</dbReference>
<dbReference type="GO" id="GO:1902584">
    <property type="term" value="P:positive regulation of response to water deprivation"/>
    <property type="evidence" value="ECO:0007669"/>
    <property type="project" value="UniProtKB-ARBA"/>
</dbReference>
<protein>
    <submittedName>
        <fullName evidence="9">Uncharacterized protein</fullName>
    </submittedName>
</protein>
<dbReference type="SMART" id="SM00717">
    <property type="entry name" value="SANT"/>
    <property type="match status" value="2"/>
</dbReference>
<dbReference type="EMBL" id="JAJAGQ010000005">
    <property type="protein sequence ID" value="KAJ8563069.1"/>
    <property type="molecule type" value="Genomic_DNA"/>
</dbReference>
<dbReference type="Proteomes" id="UP001152561">
    <property type="component" value="Unassembled WGS sequence"/>
</dbReference>
<evidence type="ECO:0000313" key="9">
    <source>
        <dbReference type="EMBL" id="KAJ8563069.1"/>
    </source>
</evidence>
<dbReference type="GO" id="GO:0010376">
    <property type="term" value="P:stomatal complex formation"/>
    <property type="evidence" value="ECO:0007669"/>
    <property type="project" value="UniProtKB-ARBA"/>
</dbReference>
<evidence type="ECO:0000259" key="7">
    <source>
        <dbReference type="PROSITE" id="PS50090"/>
    </source>
</evidence>
<dbReference type="AlphaFoldDB" id="A0A9Q1MQ93"/>
<dbReference type="FunFam" id="1.10.10.60:FF:000355">
    <property type="entry name" value="Transcription factor MYB124"/>
    <property type="match status" value="1"/>
</dbReference>
<dbReference type="GO" id="GO:0009725">
    <property type="term" value="P:response to hormone"/>
    <property type="evidence" value="ECO:0007669"/>
    <property type="project" value="UniProtKB-ARBA"/>
</dbReference>
<comment type="caution">
    <text evidence="9">The sequence shown here is derived from an EMBL/GenBank/DDBJ whole genome shotgun (WGS) entry which is preliminary data.</text>
</comment>
<dbReference type="SUPFAM" id="SSF46689">
    <property type="entry name" value="Homeodomain-like"/>
    <property type="match status" value="1"/>
</dbReference>
<name>A0A9Q1MQ93_9SOLA</name>
<dbReference type="GO" id="GO:0005634">
    <property type="term" value="C:nucleus"/>
    <property type="evidence" value="ECO:0007669"/>
    <property type="project" value="UniProtKB-SubCell"/>
</dbReference>
<sequence length="473" mass="53211">MQSMKKKAANANSNANNGDGAKPKERHIVSWSQEEDDILREQIRINGTDNWTMIASNFKDKTTRQCRRRWFTYLNSDFKKGGWSHEEDMLLCEAQKIFGNRWTEIAKVVSGRTDNAVKNRFTTLCKKKAKHEALAKENSTSYINLNNKRNIFPDRLDIDRISNVSEPMKKLRKRHILDDCANKNQPLRRPFAVLGQNFHIAGANTASHQHVNNMKETSENADSANKSQGTFLKKNDPKIYVLMQQAELLSSLAHKVNSEHTNQSLENAWKVLQDFLHQTKEGDMLKFRLPEMISGHDTHKDLMTDSSSNEGSRPSKRQPDLPEESGGSSEYSTGSTLLSRALGDKIEGSQVEPCAHDIESGLQNSQIGDQTGVQELENGFFCDLSLPHDTPTVCDEMRANHGPETTECEYPKADFSSPLQVTPQFRSLAAAIPSPKFSESERQFLLKTLGVESASPYLSTQPPSCKRALLQSL</sequence>
<dbReference type="GO" id="GO:0009554">
    <property type="term" value="P:megasporogenesis"/>
    <property type="evidence" value="ECO:0007669"/>
    <property type="project" value="UniProtKB-ARBA"/>
</dbReference>
<dbReference type="GO" id="GO:0010235">
    <property type="term" value="P:guard mother cell cytokinesis"/>
    <property type="evidence" value="ECO:0007669"/>
    <property type="project" value="UniProtKB-ARBA"/>
</dbReference>
<dbReference type="GO" id="GO:0000981">
    <property type="term" value="F:DNA-binding transcription factor activity, RNA polymerase II-specific"/>
    <property type="evidence" value="ECO:0007669"/>
    <property type="project" value="TreeGrafter"/>
</dbReference>
<dbReference type="GO" id="GO:0000978">
    <property type="term" value="F:RNA polymerase II cis-regulatory region sequence-specific DNA binding"/>
    <property type="evidence" value="ECO:0007669"/>
    <property type="project" value="TreeGrafter"/>
</dbReference>
<dbReference type="InterPro" id="IPR050560">
    <property type="entry name" value="MYB_TF"/>
</dbReference>
<feature type="compositionally biased region" description="Low complexity" evidence="6">
    <location>
        <begin position="9"/>
        <end position="20"/>
    </location>
</feature>
<feature type="domain" description="HTH myb-type" evidence="8">
    <location>
        <begin position="24"/>
        <end position="74"/>
    </location>
</feature>
<evidence type="ECO:0000256" key="1">
    <source>
        <dbReference type="ARBA" id="ARBA00004123"/>
    </source>
</evidence>